<name>C2JVL4_LACRM</name>
<evidence type="ECO:0000313" key="2">
    <source>
        <dbReference type="Proteomes" id="UP000004525"/>
    </source>
</evidence>
<dbReference type="Proteomes" id="UP000004525">
    <property type="component" value="Unassembled WGS sequence"/>
</dbReference>
<dbReference type="EMBL" id="ACIZ01000042">
    <property type="protein sequence ID" value="EEN80914.1"/>
    <property type="molecule type" value="Genomic_DNA"/>
</dbReference>
<reference evidence="1" key="1">
    <citation type="submission" date="2009-01" db="EMBL/GenBank/DDBJ databases">
        <authorList>
            <person name="Qin X."/>
            <person name="Bachman B."/>
            <person name="Battles P."/>
            <person name="Bell A."/>
            <person name="Bess C."/>
            <person name="Bickham C."/>
            <person name="Chaboub L."/>
            <person name="Chen D."/>
            <person name="Coyle M."/>
            <person name="Deiros D.R."/>
            <person name="Dinh H."/>
            <person name="Forbes L."/>
            <person name="Fowler G."/>
            <person name="Francisco L."/>
            <person name="Fu Q."/>
            <person name="Gubbala S."/>
            <person name="Hale W."/>
            <person name="Han Y."/>
            <person name="Hemphill L."/>
            <person name="Highlander S.K."/>
            <person name="Hirani K."/>
            <person name="Hogues M."/>
            <person name="Jackson L."/>
            <person name="Jakkamsetti A."/>
            <person name="Javaid M."/>
            <person name="Jiang H."/>
            <person name="Korchina V."/>
            <person name="Kovar C."/>
            <person name="Lara F."/>
            <person name="Lee S."/>
            <person name="Mata R."/>
            <person name="Mathew T."/>
            <person name="Moen C."/>
            <person name="Morales K."/>
            <person name="Munidasa M."/>
            <person name="Nazareth L."/>
            <person name="Ngo R."/>
            <person name="Nguyen L."/>
            <person name="Okwuonu G."/>
            <person name="Ongeri F."/>
            <person name="Patil S."/>
            <person name="Petrosino J."/>
            <person name="Pham C."/>
            <person name="Pham P."/>
            <person name="Pu L.-L."/>
            <person name="Puazo M."/>
            <person name="Raj R."/>
            <person name="Reid J."/>
            <person name="Rouhana J."/>
            <person name="Saada N."/>
            <person name="Shang Y."/>
            <person name="Simmons D."/>
            <person name="Thornton R."/>
            <person name="Warren J."/>
            <person name="Weissenberger G."/>
            <person name="Zhang J."/>
            <person name="Zhang L."/>
            <person name="Zhou C."/>
            <person name="Zhu D."/>
            <person name="Muzny D."/>
            <person name="Worley K."/>
            <person name="Gibbs R."/>
        </authorList>
    </citation>
    <scope>NUCLEOTIDE SEQUENCE [LARGE SCALE GENOMIC DNA]</scope>
    <source>
        <strain evidence="1">LMS2-1</strain>
    </source>
</reference>
<comment type="caution">
    <text evidence="1">The sequence shown here is derived from an EMBL/GenBank/DDBJ whole genome shotgun (WGS) entry which is preliminary data.</text>
</comment>
<protein>
    <submittedName>
        <fullName evidence="1">Uncharacterized protein</fullName>
    </submittedName>
</protein>
<accession>C2JVL4</accession>
<sequence length="42" mass="4882">MKISPLMSVRREARYGEREPDEFVKTESAAFKKYAATFKSQP</sequence>
<proteinExistence type="predicted"/>
<dbReference type="HOGENOM" id="CLU_3253340_0_0_9"/>
<organism evidence="1 2">
    <name type="scientific">Lacticaseibacillus rhamnosus (strain LMS2-1)</name>
    <dbReference type="NCBI Taxonomy" id="525361"/>
    <lineage>
        <taxon>Bacteria</taxon>
        <taxon>Bacillati</taxon>
        <taxon>Bacillota</taxon>
        <taxon>Bacilli</taxon>
        <taxon>Lactobacillales</taxon>
        <taxon>Lactobacillaceae</taxon>
        <taxon>Lacticaseibacillus</taxon>
    </lineage>
</organism>
<evidence type="ECO:0000313" key="1">
    <source>
        <dbReference type="EMBL" id="EEN80914.1"/>
    </source>
</evidence>
<keyword evidence="2" id="KW-1185">Reference proteome</keyword>
<dbReference type="AlphaFoldDB" id="C2JVL4"/>
<gene>
    <name evidence="1" type="ORF">HMPREF0539_0948</name>
</gene>